<dbReference type="Proteomes" id="UP000199086">
    <property type="component" value="Unassembled WGS sequence"/>
</dbReference>
<keyword evidence="3" id="KW-1185">Reference proteome</keyword>
<reference evidence="2 3" key="1">
    <citation type="submission" date="2016-06" db="EMBL/GenBank/DDBJ databases">
        <authorList>
            <person name="Olsen C.W."/>
            <person name="Carey S."/>
            <person name="Hinshaw L."/>
            <person name="Karasin A.I."/>
        </authorList>
    </citation>
    <scope>NUCLEOTIDE SEQUENCE [LARGE SCALE GENOMIC DNA]</scope>
    <source>
        <strain evidence="2 3">LZ-22</strain>
    </source>
</reference>
<keyword evidence="1" id="KW-0472">Membrane</keyword>
<gene>
    <name evidence="2" type="ORF">GA0111570_101486</name>
</gene>
<dbReference type="AlphaFoldDB" id="A0A1G6GE05"/>
<keyword evidence="1" id="KW-0812">Transmembrane</keyword>
<evidence type="ECO:0000256" key="1">
    <source>
        <dbReference type="SAM" id="Phobius"/>
    </source>
</evidence>
<dbReference type="EMBL" id="FMYF01000001">
    <property type="protein sequence ID" value="SDB80210.1"/>
    <property type="molecule type" value="Genomic_DNA"/>
</dbReference>
<name>A0A1G6GE05_9ACTN</name>
<keyword evidence="1" id="KW-1133">Transmembrane helix</keyword>
<accession>A0A1G6GE05</accession>
<evidence type="ECO:0000313" key="2">
    <source>
        <dbReference type="EMBL" id="SDB80210.1"/>
    </source>
</evidence>
<feature type="transmembrane region" description="Helical" evidence="1">
    <location>
        <begin position="26"/>
        <end position="48"/>
    </location>
</feature>
<organism evidence="2 3">
    <name type="scientific">Raineyella antarctica</name>
    <dbReference type="NCBI Taxonomy" id="1577474"/>
    <lineage>
        <taxon>Bacteria</taxon>
        <taxon>Bacillati</taxon>
        <taxon>Actinomycetota</taxon>
        <taxon>Actinomycetes</taxon>
        <taxon>Propionibacteriales</taxon>
        <taxon>Propionibacteriaceae</taxon>
        <taxon>Raineyella</taxon>
    </lineage>
</organism>
<dbReference type="STRING" id="1577474.GA0111570_101486"/>
<protein>
    <submittedName>
        <fullName evidence="2">Uncharacterized protein</fullName>
    </submittedName>
</protein>
<evidence type="ECO:0000313" key="3">
    <source>
        <dbReference type="Proteomes" id="UP000199086"/>
    </source>
</evidence>
<proteinExistence type="predicted"/>
<sequence length="54" mass="5842">MTGMDTAALTLLETGHTLVNPLPFPVGVFFLIPFVILMALLATVHLIGRTRPHS</sequence>